<dbReference type="AlphaFoldDB" id="A0A4S8M5V5"/>
<dbReference type="EMBL" id="ML179162">
    <property type="protein sequence ID" value="THU97123.1"/>
    <property type="molecule type" value="Genomic_DNA"/>
</dbReference>
<evidence type="ECO:0000313" key="3">
    <source>
        <dbReference type="Proteomes" id="UP000297245"/>
    </source>
</evidence>
<organism evidence="2 3">
    <name type="scientific">Dendrothele bispora (strain CBS 962.96)</name>
    <dbReference type="NCBI Taxonomy" id="1314807"/>
    <lineage>
        <taxon>Eukaryota</taxon>
        <taxon>Fungi</taxon>
        <taxon>Dikarya</taxon>
        <taxon>Basidiomycota</taxon>
        <taxon>Agaricomycotina</taxon>
        <taxon>Agaricomycetes</taxon>
        <taxon>Agaricomycetidae</taxon>
        <taxon>Agaricales</taxon>
        <taxon>Agaricales incertae sedis</taxon>
        <taxon>Dendrothele</taxon>
    </lineage>
</organism>
<keyword evidence="3" id="KW-1185">Reference proteome</keyword>
<feature type="domain" description="Heterokaryon incompatibility" evidence="1">
    <location>
        <begin position="1"/>
        <end position="92"/>
    </location>
</feature>
<gene>
    <name evidence="2" type="ORF">K435DRAFT_634873</name>
</gene>
<name>A0A4S8M5V5_DENBC</name>
<dbReference type="Pfam" id="PF06985">
    <property type="entry name" value="HET"/>
    <property type="match status" value="1"/>
</dbReference>
<feature type="non-terminal residue" evidence="2">
    <location>
        <position position="315"/>
    </location>
</feature>
<reference evidence="2 3" key="1">
    <citation type="journal article" date="2019" name="Nat. Ecol. Evol.">
        <title>Megaphylogeny resolves global patterns of mushroom evolution.</title>
        <authorList>
            <person name="Varga T."/>
            <person name="Krizsan K."/>
            <person name="Foldi C."/>
            <person name="Dima B."/>
            <person name="Sanchez-Garcia M."/>
            <person name="Sanchez-Ramirez S."/>
            <person name="Szollosi G.J."/>
            <person name="Szarkandi J.G."/>
            <person name="Papp V."/>
            <person name="Albert L."/>
            <person name="Andreopoulos W."/>
            <person name="Angelini C."/>
            <person name="Antonin V."/>
            <person name="Barry K.W."/>
            <person name="Bougher N.L."/>
            <person name="Buchanan P."/>
            <person name="Buyck B."/>
            <person name="Bense V."/>
            <person name="Catcheside P."/>
            <person name="Chovatia M."/>
            <person name="Cooper J."/>
            <person name="Damon W."/>
            <person name="Desjardin D."/>
            <person name="Finy P."/>
            <person name="Geml J."/>
            <person name="Haridas S."/>
            <person name="Hughes K."/>
            <person name="Justo A."/>
            <person name="Karasinski D."/>
            <person name="Kautmanova I."/>
            <person name="Kiss B."/>
            <person name="Kocsube S."/>
            <person name="Kotiranta H."/>
            <person name="LaButti K.M."/>
            <person name="Lechner B.E."/>
            <person name="Liimatainen K."/>
            <person name="Lipzen A."/>
            <person name="Lukacs Z."/>
            <person name="Mihaltcheva S."/>
            <person name="Morgado L.N."/>
            <person name="Niskanen T."/>
            <person name="Noordeloos M.E."/>
            <person name="Ohm R.A."/>
            <person name="Ortiz-Santana B."/>
            <person name="Ovrebo C."/>
            <person name="Racz N."/>
            <person name="Riley R."/>
            <person name="Savchenko A."/>
            <person name="Shiryaev A."/>
            <person name="Soop K."/>
            <person name="Spirin V."/>
            <person name="Szebenyi C."/>
            <person name="Tomsovsky M."/>
            <person name="Tulloss R.E."/>
            <person name="Uehling J."/>
            <person name="Grigoriev I.V."/>
            <person name="Vagvolgyi C."/>
            <person name="Papp T."/>
            <person name="Martin F.M."/>
            <person name="Miettinen O."/>
            <person name="Hibbett D.S."/>
            <person name="Nagy L.G."/>
        </authorList>
    </citation>
    <scope>NUCLEOTIDE SEQUENCE [LARGE SCALE GENOMIC DNA]</scope>
    <source>
        <strain evidence="2 3">CBS 962.96</strain>
    </source>
</reference>
<dbReference type="Proteomes" id="UP000297245">
    <property type="component" value="Unassembled WGS sequence"/>
</dbReference>
<accession>A0A4S8M5V5</accession>
<dbReference type="InterPro" id="IPR010730">
    <property type="entry name" value="HET"/>
</dbReference>
<sequence>YPILSHTWGEGEVTFQDIQDIEVAKKKDGYAKIEGACRYARKYHFEWIWIDSCCINKESSAELSEAINSMYQYYEDSRICYVYLADIDASRGEDPRSPKSALEGSKWFKRGWTLQELLAPSYVVLLDKDWKEIGTRWNLRDVISMITSIPVQVFEGGDIYKFSIAQRMSWAAFRETTRPEDKAYCLMGIFGVNMPPIYGEGDRKAFMRLQQEIIKISDDRSIFAWVAPAEEDGPRGLFARSASEFRMSGDVVKTVSDNSQSRSNMNSDRSYSFANNGLHIQLPLEPNPTHNSPDVYLAFLDCQSQLDKQYLSVYL</sequence>
<evidence type="ECO:0000313" key="2">
    <source>
        <dbReference type="EMBL" id="THU97123.1"/>
    </source>
</evidence>
<dbReference type="PANTHER" id="PTHR10622:SF10">
    <property type="entry name" value="HET DOMAIN-CONTAINING PROTEIN"/>
    <property type="match status" value="1"/>
</dbReference>
<proteinExistence type="predicted"/>
<dbReference type="PANTHER" id="PTHR10622">
    <property type="entry name" value="HET DOMAIN-CONTAINING PROTEIN"/>
    <property type="match status" value="1"/>
</dbReference>
<dbReference type="OrthoDB" id="2654851at2759"/>
<feature type="non-terminal residue" evidence="2">
    <location>
        <position position="1"/>
    </location>
</feature>
<protein>
    <submittedName>
        <fullName evidence="2">HET-domain-containing protein</fullName>
    </submittedName>
</protein>
<evidence type="ECO:0000259" key="1">
    <source>
        <dbReference type="Pfam" id="PF06985"/>
    </source>
</evidence>